<keyword evidence="2" id="KW-1185">Reference proteome</keyword>
<dbReference type="Proteomes" id="UP001163324">
    <property type="component" value="Chromosome 2"/>
</dbReference>
<gene>
    <name evidence="1" type="ORF">N3K66_002262</name>
</gene>
<organism evidence="1 2">
    <name type="scientific">Trichothecium roseum</name>
    <dbReference type="NCBI Taxonomy" id="47278"/>
    <lineage>
        <taxon>Eukaryota</taxon>
        <taxon>Fungi</taxon>
        <taxon>Dikarya</taxon>
        <taxon>Ascomycota</taxon>
        <taxon>Pezizomycotina</taxon>
        <taxon>Sordariomycetes</taxon>
        <taxon>Hypocreomycetidae</taxon>
        <taxon>Hypocreales</taxon>
        <taxon>Hypocreales incertae sedis</taxon>
        <taxon>Trichothecium</taxon>
    </lineage>
</organism>
<name>A0ACC0VAQ4_9HYPO</name>
<dbReference type="EMBL" id="CM047941">
    <property type="protein sequence ID" value="KAI9902910.1"/>
    <property type="molecule type" value="Genomic_DNA"/>
</dbReference>
<protein>
    <submittedName>
        <fullName evidence="1">Uncharacterized protein</fullName>
    </submittedName>
</protein>
<sequence length="342" mass="38647">MLVRVRRLQGDSVGERAYGSALAVIAAYPHPIHSASEVAQLPGCGTRLAELWQRWNDTGQLKELVNADSDAQIQVLKLFYDIWGVGDITAREYYKKGWRDLNDIVEYGWSSLSRVQQIGIKFYDEFQLKMARSEVESIGEEVLSHARRIDKGFQMVIVGGYRRGKQYSRDGDILLSHPDESQTLQFITKIVTRLEKANLITHILILSTKSSERGQTPLPWKGAGRVAGGGFDTLDKALVVWQDHRKPHSPHRRVDIIISPWRTVGCAVLGWSGGNTFERDLRLYCKQVKGWKFDSSGIRRRDDGSWVDLEGNGSAPDMLTAERRVFDGLGLEYRAPEERCTG</sequence>
<evidence type="ECO:0000313" key="1">
    <source>
        <dbReference type="EMBL" id="KAI9902910.1"/>
    </source>
</evidence>
<comment type="caution">
    <text evidence="1">The sequence shown here is derived from an EMBL/GenBank/DDBJ whole genome shotgun (WGS) entry which is preliminary data.</text>
</comment>
<proteinExistence type="predicted"/>
<reference evidence="1" key="1">
    <citation type="submission" date="2022-10" db="EMBL/GenBank/DDBJ databases">
        <title>Complete Genome of Trichothecium roseum strain YXFP-22015, a Plant Pathogen Isolated from Citrus.</title>
        <authorList>
            <person name="Wang Y."/>
            <person name="Zhu L."/>
        </authorList>
    </citation>
    <scope>NUCLEOTIDE SEQUENCE</scope>
    <source>
        <strain evidence="1">YXFP-22015</strain>
    </source>
</reference>
<evidence type="ECO:0000313" key="2">
    <source>
        <dbReference type="Proteomes" id="UP001163324"/>
    </source>
</evidence>
<accession>A0ACC0VAQ4</accession>